<dbReference type="GO" id="GO:0051603">
    <property type="term" value="P:proteolysis involved in protein catabolic process"/>
    <property type="evidence" value="ECO:0007669"/>
    <property type="project" value="TreeGrafter"/>
</dbReference>
<evidence type="ECO:0000256" key="6">
    <source>
        <dbReference type="ARBA" id="ARBA00022833"/>
    </source>
</evidence>
<evidence type="ECO:0000256" key="3">
    <source>
        <dbReference type="ARBA" id="ARBA00022729"/>
    </source>
</evidence>
<dbReference type="GO" id="GO:0004222">
    <property type="term" value="F:metalloendopeptidase activity"/>
    <property type="evidence" value="ECO:0007669"/>
    <property type="project" value="InterPro"/>
</dbReference>
<dbReference type="GO" id="GO:0042597">
    <property type="term" value="C:periplasmic space"/>
    <property type="evidence" value="ECO:0007669"/>
    <property type="project" value="UniProtKB-SubCell"/>
</dbReference>
<evidence type="ECO:0000256" key="5">
    <source>
        <dbReference type="ARBA" id="ARBA00022801"/>
    </source>
</evidence>
<dbReference type="CDD" id="cd07333">
    <property type="entry name" value="M48C_bepA_like"/>
    <property type="match status" value="1"/>
</dbReference>
<name>A0A330LP95_9GAMM</name>
<evidence type="ECO:0000256" key="2">
    <source>
        <dbReference type="ARBA" id="ARBA00022723"/>
    </source>
</evidence>
<dbReference type="InterPro" id="IPR030873">
    <property type="entry name" value="Protease_BepA"/>
</dbReference>
<evidence type="ECO:0000313" key="11">
    <source>
        <dbReference type="Proteomes" id="UP000250163"/>
    </source>
</evidence>
<reference evidence="11" key="1">
    <citation type="submission" date="2018-05" db="EMBL/GenBank/DDBJ databases">
        <authorList>
            <person name="Cea G.-C."/>
            <person name="William W."/>
        </authorList>
    </citation>
    <scope>NUCLEOTIDE SEQUENCE [LARGE SCALE GENOMIC DNA]</scope>
    <source>
        <strain evidence="11">DB21MT 5</strain>
    </source>
</reference>
<dbReference type="Proteomes" id="UP000250163">
    <property type="component" value="Chromosome MORIYA"/>
</dbReference>
<keyword evidence="5 8" id="KW-0378">Hydrolase</keyword>
<comment type="similarity">
    <text evidence="8">Belongs to the peptidase M48 family. BepA subfamily.</text>
</comment>
<keyword evidence="1 8" id="KW-0645">Protease</keyword>
<dbReference type="PANTHER" id="PTHR22726:SF1">
    <property type="entry name" value="METALLOENDOPEPTIDASE OMA1, MITOCHONDRIAL"/>
    <property type="match status" value="1"/>
</dbReference>
<keyword evidence="6 8" id="KW-0862">Zinc</keyword>
<organism evidence="10 11">
    <name type="scientific">Moritella yayanosii</name>
    <dbReference type="NCBI Taxonomy" id="69539"/>
    <lineage>
        <taxon>Bacteria</taxon>
        <taxon>Pseudomonadati</taxon>
        <taxon>Pseudomonadota</taxon>
        <taxon>Gammaproteobacteria</taxon>
        <taxon>Alteromonadales</taxon>
        <taxon>Moritellaceae</taxon>
        <taxon>Moritella</taxon>
    </lineage>
</organism>
<feature type="chain" id="PRO_5016470467" description="Putative beta-barrel assembly-enhancing protease" evidence="8">
    <location>
        <begin position="28"/>
        <end position="485"/>
    </location>
</feature>
<gene>
    <name evidence="10" type="ORF">MORIYA_2222</name>
</gene>
<evidence type="ECO:0000256" key="1">
    <source>
        <dbReference type="ARBA" id="ARBA00022670"/>
    </source>
</evidence>
<feature type="signal peptide" evidence="8">
    <location>
        <begin position="1"/>
        <end position="27"/>
    </location>
</feature>
<dbReference type="Gene3D" id="1.25.40.10">
    <property type="entry name" value="Tetratricopeptide repeat domain"/>
    <property type="match status" value="1"/>
</dbReference>
<proteinExistence type="inferred from homology"/>
<dbReference type="GO" id="GO:0016020">
    <property type="term" value="C:membrane"/>
    <property type="evidence" value="ECO:0007669"/>
    <property type="project" value="InterPro"/>
</dbReference>
<dbReference type="Pfam" id="PF01435">
    <property type="entry name" value="Peptidase_M48"/>
    <property type="match status" value="1"/>
</dbReference>
<feature type="binding site" evidence="8">
    <location>
        <position position="199"/>
    </location>
    <ligand>
        <name>Zn(2+)</name>
        <dbReference type="ChEBI" id="CHEBI:29105"/>
        <note>catalytic</note>
    </ligand>
</feature>
<dbReference type="Gene3D" id="3.30.2010.10">
    <property type="entry name" value="Metalloproteases ('zincins'), catalytic domain"/>
    <property type="match status" value="1"/>
</dbReference>
<feature type="binding site" evidence="8">
    <location>
        <position position="138"/>
    </location>
    <ligand>
        <name>Zn(2+)</name>
        <dbReference type="ChEBI" id="CHEBI:29105"/>
        <note>catalytic</note>
    </ligand>
</feature>
<accession>A0A330LP95</accession>
<keyword evidence="11" id="KW-1185">Reference proteome</keyword>
<keyword evidence="2 8" id="KW-0479">Metal-binding</keyword>
<feature type="domain" description="Peptidase M48" evidence="9">
    <location>
        <begin position="71"/>
        <end position="257"/>
    </location>
</feature>
<keyword evidence="3 8" id="KW-0732">Signal</keyword>
<dbReference type="EMBL" id="LS483250">
    <property type="protein sequence ID" value="SQD78700.1"/>
    <property type="molecule type" value="Genomic_DNA"/>
</dbReference>
<evidence type="ECO:0000313" key="10">
    <source>
        <dbReference type="EMBL" id="SQD78700.1"/>
    </source>
</evidence>
<dbReference type="InterPro" id="IPR001915">
    <property type="entry name" value="Peptidase_M48"/>
</dbReference>
<dbReference type="GO" id="GO:0008270">
    <property type="term" value="F:zinc ion binding"/>
    <property type="evidence" value="ECO:0007669"/>
    <property type="project" value="UniProtKB-UniRule"/>
</dbReference>
<evidence type="ECO:0000259" key="9">
    <source>
        <dbReference type="Pfam" id="PF01435"/>
    </source>
</evidence>
<dbReference type="KEGG" id="mya:MORIYA_2222"/>
<feature type="active site" description="Proton donor" evidence="8">
    <location>
        <position position="203"/>
    </location>
</feature>
<dbReference type="SUPFAM" id="SSF48452">
    <property type="entry name" value="TPR-like"/>
    <property type="match status" value="1"/>
</dbReference>
<protein>
    <recommendedName>
        <fullName evidence="8">Putative beta-barrel assembly-enhancing protease</fullName>
        <ecNumber evidence="8">3.4.-.-</ecNumber>
    </recommendedName>
</protein>
<comment type="cofactor">
    <cofactor evidence="8">
        <name>Zn(2+)</name>
        <dbReference type="ChEBI" id="CHEBI:29105"/>
    </cofactor>
    <text evidence="8">Binds 1 zinc ion per subunit.</text>
</comment>
<keyword evidence="7 8" id="KW-0482">Metalloprotease</keyword>
<evidence type="ECO:0000256" key="8">
    <source>
        <dbReference type="HAMAP-Rule" id="MF_00997"/>
    </source>
</evidence>
<sequence length="485" mass="53899" precursor="true">MYLKKILRLTSTALFVGALGLVSSVQANNKLPEIGTAGITALSIDQERQYGAAFIKVARGSFPMVSDPVLQEYIAELGAKLINQADSVRFPFHFFLIKNDEINAAAFLGGYVKVHTGLFLYAESEAEFASVIAHEISHITQRHLARSLEAQAGNSQLTVAGLVGAVLLGIANPVAGIAMLQTTVAINAQSAINYTRANEFEADRIGIQVMVKAGYDPTAMSTFFGKLSEQYRFSSTPPQMLITHPLPTTRITEARDRAALYPNRYYPPSLNYQLAKARIQVRYGVLKPEEALHFFQHQLKTTTFKLKDAALYGQALALLQLDKNKQAKKIVVELANTQPNNLFYLDTLTDIDLALKHNDEAIARLQKANNRYTNNPVTTINLAVALQQAKKYNQAKKLIRDYLRSNETDMIALSIYIDLLNQTDDKVIMYTQRANMAQLSANYPKALNELQSARTLATNSADIARIDAHMEQIELEKQEMQALQN</sequence>
<dbReference type="InterPro" id="IPR051156">
    <property type="entry name" value="Mito/Outer_Membr_Metalloprot"/>
</dbReference>
<dbReference type="EC" id="3.4.-.-" evidence="8"/>
<dbReference type="InterPro" id="IPR011990">
    <property type="entry name" value="TPR-like_helical_dom_sf"/>
</dbReference>
<keyword evidence="4 8" id="KW-0574">Periplasm</keyword>
<dbReference type="PANTHER" id="PTHR22726">
    <property type="entry name" value="METALLOENDOPEPTIDASE OMA1"/>
    <property type="match status" value="1"/>
</dbReference>
<comment type="function">
    <text evidence="8">Functions as both a chaperone and a metalloprotease. Maintains the integrity of the outer membrane by promoting either the assembly or the elimination of outer membrane proteins, depending on their folding state.</text>
</comment>
<dbReference type="HAMAP" id="MF_00997">
    <property type="entry name" value="Protease_BepA"/>
    <property type="match status" value="1"/>
</dbReference>
<evidence type="ECO:0000256" key="4">
    <source>
        <dbReference type="ARBA" id="ARBA00022764"/>
    </source>
</evidence>
<dbReference type="AlphaFoldDB" id="A0A330LP95"/>
<dbReference type="OrthoDB" id="9810445at2"/>
<comment type="subcellular location">
    <subcellularLocation>
        <location evidence="8">Periplasm</location>
    </subcellularLocation>
</comment>
<evidence type="ECO:0000256" key="7">
    <source>
        <dbReference type="ARBA" id="ARBA00023049"/>
    </source>
</evidence>
<feature type="active site" evidence="8">
    <location>
        <position position="135"/>
    </location>
</feature>
<feature type="binding site" evidence="8">
    <location>
        <position position="134"/>
    </location>
    <ligand>
        <name>Zn(2+)</name>
        <dbReference type="ChEBI" id="CHEBI:29105"/>
        <note>catalytic</note>
    </ligand>
</feature>